<feature type="binding site" evidence="11">
    <location>
        <begin position="280"/>
        <end position="281"/>
    </location>
    <ligand>
        <name>FMN</name>
        <dbReference type="ChEBI" id="CHEBI:58210"/>
    </ligand>
</feature>
<feature type="binding site" evidence="11">
    <location>
        <begin position="62"/>
        <end position="64"/>
    </location>
    <ligand>
        <name>FMN</name>
        <dbReference type="ChEBI" id="CHEBI:58210"/>
    </ligand>
</feature>
<dbReference type="EC" id="5.3.3.2" evidence="11"/>
<evidence type="ECO:0000256" key="1">
    <source>
        <dbReference type="ARBA" id="ARBA00001917"/>
    </source>
</evidence>
<dbReference type="NCBIfam" id="TIGR02151">
    <property type="entry name" value="IPP_isom_2"/>
    <property type="match status" value="1"/>
</dbReference>
<evidence type="ECO:0000259" key="12">
    <source>
        <dbReference type="Pfam" id="PF01070"/>
    </source>
</evidence>
<keyword evidence="4 11" id="KW-0288">FMN</keyword>
<sequence length="353" mass="37848">MTRSDRKKDHIQYALSTGMPSWNSLDDIRFVHNSLPETSVSEIDVSVIIGGLSLSSPFIINAMTGGGGSETEYINRSLALAAAETGAAMAVGSQMGAVIDEQERYTFETVRANYPNGRVFANLGSELTPEHAVKAVEMLEADALQIHLNVIQELVMPEGDRDFRGAVDRIQQTVQALDIPVIVKETGFGMSAENIKVLEHTGAAIVDVGGHGGTNFSRIENQRREQHLSFFDEWGISTASSIAEAASVRHTLSITGSGGIRNGVEAAKAIALGADAAALAGTVLSALKSGGQKQAEAFLHQCMDELKMVMAATGASTISELKRVPVVVEGRTKEWLTERGIDTTSYSRRMIDR</sequence>
<accession>A0A1I4M4Y3</accession>
<dbReference type="AlphaFoldDB" id="A0A1I4M4Y3"/>
<comment type="cofactor">
    <cofactor evidence="1 11">
        <name>FMN</name>
        <dbReference type="ChEBI" id="CHEBI:58210"/>
    </cofactor>
</comment>
<keyword evidence="7 11" id="KW-0521">NADP</keyword>
<feature type="binding site" evidence="11">
    <location>
        <position position="122"/>
    </location>
    <ligand>
        <name>FMN</name>
        <dbReference type="ChEBI" id="CHEBI:58210"/>
    </ligand>
</feature>
<keyword evidence="5 11" id="KW-0479">Metal-binding</keyword>
<dbReference type="GO" id="GO:0016491">
    <property type="term" value="F:oxidoreductase activity"/>
    <property type="evidence" value="ECO:0007669"/>
    <property type="project" value="InterPro"/>
</dbReference>
<dbReference type="STRING" id="266892.SAMN04488054_11042"/>
<evidence type="ECO:0000256" key="10">
    <source>
        <dbReference type="ARBA" id="ARBA00025810"/>
    </source>
</evidence>
<dbReference type="Pfam" id="PF01070">
    <property type="entry name" value="FMN_dh"/>
    <property type="match status" value="1"/>
</dbReference>
<gene>
    <name evidence="11" type="primary">fni</name>
    <name evidence="13" type="ORF">SAMN04488054_11042</name>
</gene>
<dbReference type="Proteomes" id="UP000199668">
    <property type="component" value="Unassembled WGS sequence"/>
</dbReference>
<feature type="binding site" evidence="11">
    <location>
        <position position="184"/>
    </location>
    <ligand>
        <name>FMN</name>
        <dbReference type="ChEBI" id="CHEBI:58210"/>
    </ligand>
</feature>
<feature type="binding site" evidence="11">
    <location>
        <begin position="6"/>
        <end position="7"/>
    </location>
    <ligand>
        <name>substrate</name>
    </ligand>
</feature>
<feature type="binding site" evidence="11">
    <location>
        <position position="93"/>
    </location>
    <ligand>
        <name>FMN</name>
        <dbReference type="ChEBI" id="CHEBI:58210"/>
    </ligand>
</feature>
<comment type="cofactor">
    <cofactor evidence="11">
        <name>Mg(2+)</name>
        <dbReference type="ChEBI" id="CHEBI:18420"/>
    </cofactor>
</comment>
<comment type="function">
    <text evidence="11">Involved in the biosynthesis of isoprenoids. Catalyzes the 1,3-allylic rearrangement of the homoallylic substrate isopentenyl (IPP) to its allylic isomer, dimethylallyl diphosphate (DMAPP).</text>
</comment>
<dbReference type="HAMAP" id="MF_00354">
    <property type="entry name" value="Idi_2"/>
    <property type="match status" value="1"/>
</dbReference>
<dbReference type="GO" id="GO:0000287">
    <property type="term" value="F:magnesium ion binding"/>
    <property type="evidence" value="ECO:0007669"/>
    <property type="project" value="UniProtKB-UniRule"/>
</dbReference>
<evidence type="ECO:0000256" key="6">
    <source>
        <dbReference type="ARBA" id="ARBA00022842"/>
    </source>
</evidence>
<feature type="binding site" evidence="11">
    <location>
        <position position="152"/>
    </location>
    <ligand>
        <name>substrate</name>
    </ligand>
</feature>
<dbReference type="PANTHER" id="PTHR43665">
    <property type="entry name" value="ISOPENTENYL-DIPHOSPHATE DELTA-ISOMERASE"/>
    <property type="match status" value="1"/>
</dbReference>
<evidence type="ECO:0000256" key="9">
    <source>
        <dbReference type="ARBA" id="ARBA00023235"/>
    </source>
</evidence>
<feature type="binding site" evidence="11">
    <location>
        <begin position="259"/>
        <end position="261"/>
    </location>
    <ligand>
        <name>FMN</name>
        <dbReference type="ChEBI" id="CHEBI:58210"/>
    </ligand>
</feature>
<evidence type="ECO:0000256" key="5">
    <source>
        <dbReference type="ARBA" id="ARBA00022723"/>
    </source>
</evidence>
<dbReference type="InterPro" id="IPR011179">
    <property type="entry name" value="IPdP_isomerase"/>
</dbReference>
<evidence type="ECO:0000313" key="13">
    <source>
        <dbReference type="EMBL" id="SFL98254.1"/>
    </source>
</evidence>
<feature type="binding site" evidence="11">
    <location>
        <position position="153"/>
    </location>
    <ligand>
        <name>Mg(2+)</name>
        <dbReference type="ChEBI" id="CHEBI:18420"/>
    </ligand>
</feature>
<dbReference type="GO" id="GO:0005737">
    <property type="term" value="C:cytoplasm"/>
    <property type="evidence" value="ECO:0007669"/>
    <property type="project" value="UniProtKB-SubCell"/>
</dbReference>
<feature type="domain" description="FMN-dependent dehydrogenase" evidence="12">
    <location>
        <begin position="167"/>
        <end position="323"/>
    </location>
</feature>
<dbReference type="Gene3D" id="3.20.20.70">
    <property type="entry name" value="Aldolase class I"/>
    <property type="match status" value="1"/>
</dbReference>
<evidence type="ECO:0000256" key="3">
    <source>
        <dbReference type="ARBA" id="ARBA00022630"/>
    </source>
</evidence>
<keyword evidence="8 11" id="KW-0414">Isoprene biosynthesis</keyword>
<dbReference type="PIRSF" id="PIRSF003314">
    <property type="entry name" value="IPP_isomerase"/>
    <property type="match status" value="1"/>
</dbReference>
<comment type="subcellular location">
    <subcellularLocation>
        <location evidence="11">Cytoplasm</location>
    </subcellularLocation>
</comment>
<dbReference type="InterPro" id="IPR013785">
    <property type="entry name" value="Aldolase_TIM"/>
</dbReference>
<organism evidence="13 14">
    <name type="scientific">Salibacterium qingdaonense</name>
    <dbReference type="NCBI Taxonomy" id="266892"/>
    <lineage>
        <taxon>Bacteria</taxon>
        <taxon>Bacillati</taxon>
        <taxon>Bacillota</taxon>
        <taxon>Bacilli</taxon>
        <taxon>Bacillales</taxon>
        <taxon>Bacillaceae</taxon>
    </lineage>
</organism>
<comment type="cofactor">
    <cofactor evidence="11">
        <name>NADPH</name>
        <dbReference type="ChEBI" id="CHEBI:57783"/>
    </cofactor>
</comment>
<keyword evidence="6 11" id="KW-0460">Magnesium</keyword>
<evidence type="ECO:0000313" key="14">
    <source>
        <dbReference type="Proteomes" id="UP000199668"/>
    </source>
</evidence>
<dbReference type="EMBL" id="FOTY01000010">
    <property type="protein sequence ID" value="SFL98254.1"/>
    <property type="molecule type" value="Genomic_DNA"/>
</dbReference>
<reference evidence="13 14" key="1">
    <citation type="submission" date="2016-10" db="EMBL/GenBank/DDBJ databases">
        <authorList>
            <person name="de Groot N.N."/>
        </authorList>
    </citation>
    <scope>NUCLEOTIDE SEQUENCE [LARGE SCALE GENOMIC DNA]</scope>
    <source>
        <strain evidence="13 14">CGMCC 1.6134</strain>
    </source>
</reference>
<keyword evidence="3 11" id="KW-0285">Flavoprotein</keyword>
<dbReference type="SUPFAM" id="SSF51395">
    <property type="entry name" value="FMN-linked oxidoreductases"/>
    <property type="match status" value="1"/>
</dbReference>
<evidence type="ECO:0000256" key="4">
    <source>
        <dbReference type="ARBA" id="ARBA00022643"/>
    </source>
</evidence>
<comment type="subunit">
    <text evidence="10 11">Homooctamer. Dimer of tetramers.</text>
</comment>
<dbReference type="GO" id="GO:0004452">
    <property type="term" value="F:isopentenyl-diphosphate delta-isomerase activity"/>
    <property type="evidence" value="ECO:0007669"/>
    <property type="project" value="UniProtKB-UniRule"/>
</dbReference>
<evidence type="ECO:0000256" key="7">
    <source>
        <dbReference type="ARBA" id="ARBA00022857"/>
    </source>
</evidence>
<dbReference type="PANTHER" id="PTHR43665:SF1">
    <property type="entry name" value="ISOPENTENYL-DIPHOSPHATE DELTA-ISOMERASE"/>
    <property type="match status" value="1"/>
</dbReference>
<proteinExistence type="inferred from homology"/>
<dbReference type="OrthoDB" id="9795032at2"/>
<evidence type="ECO:0000256" key="11">
    <source>
        <dbReference type="HAMAP-Rule" id="MF_00354"/>
    </source>
</evidence>
<keyword evidence="2 11" id="KW-0963">Cytoplasm</keyword>
<comment type="catalytic activity">
    <reaction evidence="11">
        <text>isopentenyl diphosphate = dimethylallyl diphosphate</text>
        <dbReference type="Rhea" id="RHEA:23284"/>
        <dbReference type="ChEBI" id="CHEBI:57623"/>
        <dbReference type="ChEBI" id="CHEBI:128769"/>
        <dbReference type="EC" id="5.3.3.2"/>
    </reaction>
</comment>
<feature type="binding site" evidence="11">
    <location>
        <position position="214"/>
    </location>
    <ligand>
        <name>FMN</name>
        <dbReference type="ChEBI" id="CHEBI:58210"/>
    </ligand>
</feature>
<name>A0A1I4M4Y3_9BACI</name>
<keyword evidence="9 11" id="KW-0413">Isomerase</keyword>
<comment type="similarity">
    <text evidence="11">Belongs to the IPP isomerase type 2 family.</text>
</comment>
<dbReference type="RefSeq" id="WP_090926811.1">
    <property type="nucleotide sequence ID" value="NZ_FOTY01000010.1"/>
</dbReference>
<dbReference type="GO" id="GO:0010181">
    <property type="term" value="F:FMN binding"/>
    <property type="evidence" value="ECO:0007669"/>
    <property type="project" value="UniProtKB-UniRule"/>
</dbReference>
<keyword evidence="14" id="KW-1185">Reference proteome</keyword>
<protein>
    <recommendedName>
        <fullName evidence="11">Isopentenyl-diphosphate delta-isomerase</fullName>
        <shortName evidence="11">IPP isomerase</shortName>
        <ecNumber evidence="11">5.3.3.2</ecNumber>
    </recommendedName>
    <alternativeName>
        <fullName evidence="11">Isopentenyl diphosphate:dimethylallyl diphosphate isomerase</fullName>
    </alternativeName>
    <alternativeName>
        <fullName evidence="11">Isopentenyl pyrophosphate isomerase</fullName>
    </alternativeName>
    <alternativeName>
        <fullName evidence="11">Type 2 isopentenyl diphosphate isomerase</fullName>
        <shortName evidence="11">IDI-2</shortName>
    </alternativeName>
</protein>
<dbReference type="InterPro" id="IPR000262">
    <property type="entry name" value="FMN-dep_DH"/>
</dbReference>
<dbReference type="GO" id="GO:0008299">
    <property type="term" value="P:isoprenoid biosynthetic process"/>
    <property type="evidence" value="ECO:0007669"/>
    <property type="project" value="UniProtKB-UniRule"/>
</dbReference>
<dbReference type="SMART" id="SM01240">
    <property type="entry name" value="IMPDH"/>
    <property type="match status" value="1"/>
</dbReference>
<evidence type="ECO:0000256" key="2">
    <source>
        <dbReference type="ARBA" id="ARBA00022490"/>
    </source>
</evidence>
<evidence type="ECO:0000256" key="8">
    <source>
        <dbReference type="ARBA" id="ARBA00023229"/>
    </source>
</evidence>
<dbReference type="GO" id="GO:0070402">
    <property type="term" value="F:NADPH binding"/>
    <property type="evidence" value="ECO:0007669"/>
    <property type="project" value="UniProtKB-UniRule"/>
</dbReference>
<comment type="caution">
    <text evidence="11">Lacks conserved residue(s) required for the propagation of feature annotation.</text>
</comment>